<name>A0A8T2PK80_9TELE</name>
<evidence type="ECO:0000259" key="2">
    <source>
        <dbReference type="PROSITE" id="PS50188"/>
    </source>
</evidence>
<dbReference type="SMART" id="SM00589">
    <property type="entry name" value="PRY"/>
    <property type="match status" value="1"/>
</dbReference>
<evidence type="ECO:0000313" key="3">
    <source>
        <dbReference type="EMBL" id="KAG9352935.1"/>
    </source>
</evidence>
<comment type="caution">
    <text evidence="3">The sequence shown here is derived from an EMBL/GenBank/DDBJ whole genome shotgun (WGS) entry which is preliminary data.</text>
</comment>
<dbReference type="InterPro" id="IPR050143">
    <property type="entry name" value="TRIM/RBCC"/>
</dbReference>
<dbReference type="InterPro" id="IPR003877">
    <property type="entry name" value="SPRY_dom"/>
</dbReference>
<keyword evidence="4" id="KW-1185">Reference proteome</keyword>
<accession>A0A8T2PK80</accession>
<dbReference type="PRINTS" id="PR01407">
    <property type="entry name" value="BUTYPHLNCDUF"/>
</dbReference>
<reference evidence="3" key="1">
    <citation type="thesis" date="2021" institute="BYU ScholarsArchive" country="Provo, UT, USA">
        <title>Applications of and Algorithms for Genome Assembly and Genomic Analyses with an Emphasis on Marine Teleosts.</title>
        <authorList>
            <person name="Pickett B.D."/>
        </authorList>
    </citation>
    <scope>NUCLEOTIDE SEQUENCE</scope>
    <source>
        <strain evidence="3">HI-2016</strain>
    </source>
</reference>
<dbReference type="SUPFAM" id="SSF49899">
    <property type="entry name" value="Concanavalin A-like lectins/glucanases"/>
    <property type="match status" value="1"/>
</dbReference>
<dbReference type="SMART" id="SM00449">
    <property type="entry name" value="SPRY"/>
    <property type="match status" value="1"/>
</dbReference>
<dbReference type="AlphaFoldDB" id="A0A8T2PK80"/>
<dbReference type="Proteomes" id="UP000824540">
    <property type="component" value="Unassembled WGS sequence"/>
</dbReference>
<gene>
    <name evidence="3" type="ORF">JZ751_017511</name>
</gene>
<dbReference type="FunFam" id="2.60.120.920:FF:000004">
    <property type="entry name" value="Butyrophilin subfamily 1 member A1"/>
    <property type="match status" value="1"/>
</dbReference>
<dbReference type="InterPro" id="IPR003879">
    <property type="entry name" value="Butyrophylin_SPRY"/>
</dbReference>
<dbReference type="OrthoDB" id="6270329at2759"/>
<feature type="domain" description="B30.2/SPRY" evidence="2">
    <location>
        <begin position="252"/>
        <end position="450"/>
    </location>
</feature>
<organism evidence="3 4">
    <name type="scientific">Albula glossodonta</name>
    <name type="common">roundjaw bonefish</name>
    <dbReference type="NCBI Taxonomy" id="121402"/>
    <lineage>
        <taxon>Eukaryota</taxon>
        <taxon>Metazoa</taxon>
        <taxon>Chordata</taxon>
        <taxon>Craniata</taxon>
        <taxon>Vertebrata</taxon>
        <taxon>Euteleostomi</taxon>
        <taxon>Actinopterygii</taxon>
        <taxon>Neopterygii</taxon>
        <taxon>Teleostei</taxon>
        <taxon>Albuliformes</taxon>
        <taxon>Albulidae</taxon>
        <taxon>Albula</taxon>
    </lineage>
</organism>
<dbReference type="InterPro" id="IPR006574">
    <property type="entry name" value="PRY"/>
</dbReference>
<dbReference type="InterPro" id="IPR043136">
    <property type="entry name" value="B30.2/SPRY_sf"/>
</dbReference>
<keyword evidence="1" id="KW-0175">Coiled coil</keyword>
<proteinExistence type="predicted"/>
<evidence type="ECO:0000256" key="1">
    <source>
        <dbReference type="SAM" id="Coils"/>
    </source>
</evidence>
<dbReference type="PROSITE" id="PS50188">
    <property type="entry name" value="B302_SPRY"/>
    <property type="match status" value="1"/>
</dbReference>
<dbReference type="Pfam" id="PF13765">
    <property type="entry name" value="PRY"/>
    <property type="match status" value="1"/>
</dbReference>
<evidence type="ECO:0000313" key="4">
    <source>
        <dbReference type="Proteomes" id="UP000824540"/>
    </source>
</evidence>
<feature type="coiled-coil region" evidence="1">
    <location>
        <begin position="209"/>
        <end position="236"/>
    </location>
</feature>
<sequence>MKEQLANLQDSEVGHTEALQLLQRQLTETKVRAGSSHIALLTETKVRAGSSHIALLTETEVSDGSTHIALLPHTKERGCSPLPCHTTLLTGITSTKPINIILFPDTTQSTWDSALQISVSTEILDVVRHCQTSCVAVAPAGNGVPGSVQISVTRVTSPQVSPLSLECGTLSAKSLRATIGDAFERLHRFLRERQKSMLEELETDTARTLADIEHKIQRYSQQLRDVREGIQILQERLSETGRHDFLGGVAQTTESRSANSPQFSPSTVPAALTLDPVTAHQRLILSDDCTIVAYGNLHPQPLQDSPRRFDVEVSVLGAEGFSGGVHYWEVMVSEKTQWMIGVASETVSRKGSIQIQPSRGFYCIVMHDGNQYSACTEPWTRLNVKSKLEKVGVYLDYPKGLLVFYNADDMSWLYTYREKFPTKLYPYFSPGQSHANGKNVQPLRINTVRL</sequence>
<dbReference type="PANTHER" id="PTHR24103">
    <property type="entry name" value="E3 UBIQUITIN-PROTEIN LIGASE TRIM"/>
    <property type="match status" value="1"/>
</dbReference>
<dbReference type="EMBL" id="JAFBMS010000004">
    <property type="protein sequence ID" value="KAG9352935.1"/>
    <property type="molecule type" value="Genomic_DNA"/>
</dbReference>
<dbReference type="Gene3D" id="2.60.120.920">
    <property type="match status" value="1"/>
</dbReference>
<dbReference type="Pfam" id="PF00622">
    <property type="entry name" value="SPRY"/>
    <property type="match status" value="1"/>
</dbReference>
<dbReference type="InterPro" id="IPR013320">
    <property type="entry name" value="ConA-like_dom_sf"/>
</dbReference>
<dbReference type="InterPro" id="IPR001870">
    <property type="entry name" value="B30.2/SPRY"/>
</dbReference>
<protein>
    <recommendedName>
        <fullName evidence="2">B30.2/SPRY domain-containing protein</fullName>
    </recommendedName>
</protein>